<proteinExistence type="predicted"/>
<feature type="domain" description="Transglutaminase-like" evidence="1">
    <location>
        <begin position="149"/>
        <end position="209"/>
    </location>
</feature>
<sequence>MQRIVTAELDLELGASVDLIFQIAAAQPAPVLREELTFSQGDRVYTPTEIIDQSGSRLHRLQGDAGRLEVRYEALIDGHVAQRSTSDLEAITYLRPSRYCQSDEVFSQARRQFRGLQGFDLIAAVSEFVASSTTYTPGLSQGTDSAVTTLMTGQGVCRDYAHVVIALLRAMDMPARYAACYAPGLRPMDFHAVAEAYVDGSWYVIDATRLSNRRSLVRIATGRDAADCAFLSYHGGYVGLQRMRADALVVPGDVADAEAAAAQDAAAAASDPALDDFAELVQLA</sequence>
<dbReference type="SMART" id="SM00460">
    <property type="entry name" value="TGc"/>
    <property type="match status" value="1"/>
</dbReference>
<keyword evidence="3" id="KW-1185">Reference proteome</keyword>
<protein>
    <submittedName>
        <fullName evidence="2">Transglutaminase superfamily protein</fullName>
    </submittedName>
</protein>
<dbReference type="Proteomes" id="UP000319804">
    <property type="component" value="Unassembled WGS sequence"/>
</dbReference>
<evidence type="ECO:0000313" key="2">
    <source>
        <dbReference type="EMBL" id="TQM95080.1"/>
    </source>
</evidence>
<organism evidence="2 3">
    <name type="scientific">Microbacterium lacticum</name>
    <dbReference type="NCBI Taxonomy" id="33885"/>
    <lineage>
        <taxon>Bacteria</taxon>
        <taxon>Bacillati</taxon>
        <taxon>Actinomycetota</taxon>
        <taxon>Actinomycetes</taxon>
        <taxon>Micrococcales</taxon>
        <taxon>Microbacteriaceae</taxon>
        <taxon>Microbacterium</taxon>
    </lineage>
</organism>
<dbReference type="PANTHER" id="PTHR33490:SF12">
    <property type="entry name" value="BLL5557 PROTEIN"/>
    <property type="match status" value="1"/>
</dbReference>
<dbReference type="Gene3D" id="3.10.620.30">
    <property type="match status" value="1"/>
</dbReference>
<name>A0A4Y3UR73_9MICO</name>
<accession>A0A4Y3UR73</accession>
<dbReference type="AlphaFoldDB" id="A0A4Y3UR73"/>
<dbReference type="Pfam" id="PF01841">
    <property type="entry name" value="Transglut_core"/>
    <property type="match status" value="1"/>
</dbReference>
<dbReference type="InterPro" id="IPR038765">
    <property type="entry name" value="Papain-like_cys_pep_sf"/>
</dbReference>
<evidence type="ECO:0000259" key="1">
    <source>
        <dbReference type="SMART" id="SM00460"/>
    </source>
</evidence>
<dbReference type="RefSeq" id="WP_141381182.1">
    <property type="nucleotide sequence ID" value="NZ_BJNA01000053.1"/>
</dbReference>
<dbReference type="SUPFAM" id="SSF54001">
    <property type="entry name" value="Cysteine proteinases"/>
    <property type="match status" value="1"/>
</dbReference>
<reference evidence="2 3" key="1">
    <citation type="submission" date="2019-06" db="EMBL/GenBank/DDBJ databases">
        <title>Sequencing the genomes of 1000 actinobacteria strains.</title>
        <authorList>
            <person name="Klenk H.-P."/>
        </authorList>
    </citation>
    <scope>NUCLEOTIDE SEQUENCE [LARGE SCALE GENOMIC DNA]</scope>
    <source>
        <strain evidence="2 3">DSM 20427</strain>
    </source>
</reference>
<dbReference type="OrthoDB" id="5438043at2"/>
<evidence type="ECO:0000313" key="3">
    <source>
        <dbReference type="Proteomes" id="UP000319804"/>
    </source>
</evidence>
<dbReference type="EMBL" id="VFPS01000004">
    <property type="protein sequence ID" value="TQM95080.1"/>
    <property type="molecule type" value="Genomic_DNA"/>
</dbReference>
<dbReference type="PANTHER" id="PTHR33490">
    <property type="entry name" value="BLR5614 PROTEIN-RELATED"/>
    <property type="match status" value="1"/>
</dbReference>
<dbReference type="Gene3D" id="2.60.40.2250">
    <property type="match status" value="1"/>
</dbReference>
<gene>
    <name evidence="2" type="ORF">FHX68_2416</name>
</gene>
<comment type="caution">
    <text evidence="2">The sequence shown here is derived from an EMBL/GenBank/DDBJ whole genome shotgun (WGS) entry which is preliminary data.</text>
</comment>
<dbReference type="InterPro" id="IPR002931">
    <property type="entry name" value="Transglutaminase-like"/>
</dbReference>